<sequence length="411" mass="46111">QFTNWAVLDNIRAKYGGAHPYPDTIQTLATMGNSSNYCFKGRSHWIIEAESPNDVDCRQQFTLLTVNDEPMISRPPFIRDSTSLHSSSEVVIVPSRFGMWTAKFECSGSGNVSIIKGVRYEERLRAHDVVLRSWPCESMPTWIRSIDAAHTVRIDGELSISLVASNNDEHSNFIANAGDNMVFISTGRSDRRGGTHRLPVAIDKWETRGMRLNMTLEFDQNNTQSKVELRKHYRGQIMTYPMGNHTVSFGANFFELLYTQHAYDIHALESGTPIYLNKDIVIVDIAIGTSDWTAEQDQSVTILRVPCPIDTTTSPPCEAVDPQPLTQQLAILSLSLLLTVASACVLSVHCMKRSREQKLQELLKTPPPKIPTSENYYQTLKHAEHNYESVTTYESAAHDDSTVSGVRDAML</sequence>
<evidence type="ECO:0000313" key="1">
    <source>
        <dbReference type="EMBL" id="GMS78362.1"/>
    </source>
</evidence>
<proteinExistence type="predicted"/>
<protein>
    <submittedName>
        <fullName evidence="1">Uncharacterized protein</fullName>
    </submittedName>
</protein>
<keyword evidence="2" id="KW-1185">Reference proteome</keyword>
<dbReference type="AlphaFoldDB" id="A0AAV5S8B1"/>
<dbReference type="Proteomes" id="UP001432027">
    <property type="component" value="Unassembled WGS sequence"/>
</dbReference>
<name>A0AAV5S8B1_9BILA</name>
<gene>
    <name evidence="1" type="ORF">PENTCL1PPCAC_538</name>
</gene>
<dbReference type="EMBL" id="BTSX01000001">
    <property type="protein sequence ID" value="GMS78362.1"/>
    <property type="molecule type" value="Genomic_DNA"/>
</dbReference>
<accession>A0AAV5S8B1</accession>
<reference evidence="1" key="1">
    <citation type="submission" date="2023-10" db="EMBL/GenBank/DDBJ databases">
        <title>Genome assembly of Pristionchus species.</title>
        <authorList>
            <person name="Yoshida K."/>
            <person name="Sommer R.J."/>
        </authorList>
    </citation>
    <scope>NUCLEOTIDE SEQUENCE</scope>
    <source>
        <strain evidence="1">RS0144</strain>
    </source>
</reference>
<organism evidence="1 2">
    <name type="scientific">Pristionchus entomophagus</name>
    <dbReference type="NCBI Taxonomy" id="358040"/>
    <lineage>
        <taxon>Eukaryota</taxon>
        <taxon>Metazoa</taxon>
        <taxon>Ecdysozoa</taxon>
        <taxon>Nematoda</taxon>
        <taxon>Chromadorea</taxon>
        <taxon>Rhabditida</taxon>
        <taxon>Rhabditina</taxon>
        <taxon>Diplogasteromorpha</taxon>
        <taxon>Diplogasteroidea</taxon>
        <taxon>Neodiplogasteridae</taxon>
        <taxon>Pristionchus</taxon>
    </lineage>
</organism>
<comment type="caution">
    <text evidence="1">The sequence shown here is derived from an EMBL/GenBank/DDBJ whole genome shotgun (WGS) entry which is preliminary data.</text>
</comment>
<feature type="non-terminal residue" evidence="1">
    <location>
        <position position="1"/>
    </location>
</feature>
<evidence type="ECO:0000313" key="2">
    <source>
        <dbReference type="Proteomes" id="UP001432027"/>
    </source>
</evidence>